<dbReference type="OrthoDB" id="517257at2"/>
<dbReference type="EMBL" id="NAPY01000019">
    <property type="protein sequence ID" value="MUL37257.1"/>
    <property type="molecule type" value="Genomic_DNA"/>
</dbReference>
<dbReference type="Proteomes" id="UP000441797">
    <property type="component" value="Unassembled WGS sequence"/>
</dbReference>
<dbReference type="AlphaFoldDB" id="A0A6N8FYP8"/>
<dbReference type="RefSeq" id="WP_105219127.1">
    <property type="nucleotide sequence ID" value="NZ_CAWNSU010000030.1"/>
</dbReference>
<evidence type="ECO:0000313" key="3">
    <source>
        <dbReference type="Proteomes" id="UP000441797"/>
    </source>
</evidence>
<reference evidence="2 3" key="1">
    <citation type="journal article" date="2019" name="Front. Microbiol.">
        <title>Genomic Features for Desiccation Tolerance and Sugar Biosynthesis in the Extremophile Gloeocapsopsis sp. UTEX B3054.</title>
        <authorList>
            <person name="Urrejola C."/>
            <person name="Alcorta J."/>
            <person name="Salas L."/>
            <person name="Vasquez M."/>
            <person name="Polz M.F."/>
            <person name="Vicuna R."/>
            <person name="Diez B."/>
        </authorList>
    </citation>
    <scope>NUCLEOTIDE SEQUENCE [LARGE SCALE GENOMIC DNA]</scope>
    <source>
        <strain evidence="2 3">1H9</strain>
    </source>
</reference>
<gene>
    <name evidence="2" type="ORF">BWI75_13145</name>
</gene>
<accession>A0A6N8FYP8</accession>
<name>A0A6N8FYP8_9CHRO</name>
<evidence type="ECO:0000313" key="2">
    <source>
        <dbReference type="EMBL" id="MUL37257.1"/>
    </source>
</evidence>
<proteinExistence type="predicted"/>
<comment type="caution">
    <text evidence="2">The sequence shown here is derived from an EMBL/GenBank/DDBJ whole genome shotgun (WGS) entry which is preliminary data.</text>
</comment>
<protein>
    <submittedName>
        <fullName evidence="2">Uncharacterized protein</fullName>
    </submittedName>
</protein>
<feature type="transmembrane region" description="Helical" evidence="1">
    <location>
        <begin position="81"/>
        <end position="99"/>
    </location>
</feature>
<organism evidence="2 3">
    <name type="scientific">Gloeocapsopsis dulcis AAB1 = 1H9</name>
    <dbReference type="NCBI Taxonomy" id="1433147"/>
    <lineage>
        <taxon>Bacteria</taxon>
        <taxon>Bacillati</taxon>
        <taxon>Cyanobacteriota</taxon>
        <taxon>Cyanophyceae</taxon>
        <taxon>Oscillatoriophycideae</taxon>
        <taxon>Chroococcales</taxon>
        <taxon>Chroococcaceae</taxon>
        <taxon>Gloeocapsopsis</taxon>
        <taxon>Gloeocapsopsis dulcis</taxon>
    </lineage>
</organism>
<keyword evidence="1" id="KW-0812">Transmembrane</keyword>
<keyword evidence="1" id="KW-1133">Transmembrane helix</keyword>
<evidence type="ECO:0000256" key="1">
    <source>
        <dbReference type="SAM" id="Phobius"/>
    </source>
</evidence>
<feature type="transmembrane region" description="Helical" evidence="1">
    <location>
        <begin position="12"/>
        <end position="30"/>
    </location>
</feature>
<keyword evidence="3" id="KW-1185">Reference proteome</keyword>
<feature type="transmembrane region" description="Helical" evidence="1">
    <location>
        <begin position="51"/>
        <end position="69"/>
    </location>
</feature>
<sequence>MYYLPEPPYFLMIAGLFVSLTSGAAFGATLKQIVQNWSSDRISSMSSQLPTVSLVVPFVGITMGVYLFLSAGLEVFGFPGLMAYAVAFPLTLFVGILIWRQLGSMLTLAEKEGFAAIDIDSWR</sequence>
<keyword evidence="1" id="KW-0472">Membrane</keyword>